<dbReference type="GO" id="GO:0016887">
    <property type="term" value="F:ATP hydrolysis activity"/>
    <property type="evidence" value="ECO:0007669"/>
    <property type="project" value="InterPro"/>
</dbReference>
<evidence type="ECO:0000256" key="7">
    <source>
        <dbReference type="ARBA" id="ARBA00023136"/>
    </source>
</evidence>
<dbReference type="InterPro" id="IPR017871">
    <property type="entry name" value="ABC_transporter-like_CS"/>
</dbReference>
<dbReference type="Pfam" id="PF00005">
    <property type="entry name" value="ABC_tran"/>
    <property type="match status" value="1"/>
</dbReference>
<dbReference type="GO" id="GO:0005524">
    <property type="term" value="F:ATP binding"/>
    <property type="evidence" value="ECO:0007669"/>
    <property type="project" value="UniProtKB-KW"/>
</dbReference>
<keyword evidence="2" id="KW-0813">Transport</keyword>
<keyword evidence="6 8" id="KW-1133">Transmembrane helix</keyword>
<comment type="caution">
    <text evidence="11">The sequence shown here is derived from an EMBL/GenBank/DDBJ whole genome shotgun (WGS) entry which is preliminary data.</text>
</comment>
<evidence type="ECO:0000313" key="11">
    <source>
        <dbReference type="EMBL" id="KFE58033.1"/>
    </source>
</evidence>
<dbReference type="SUPFAM" id="SSF52540">
    <property type="entry name" value="P-loop containing nucleoside triphosphate hydrolases"/>
    <property type="match status" value="1"/>
</dbReference>
<reference evidence="11 12" key="1">
    <citation type="submission" date="2014-07" db="EMBL/GenBank/DDBJ databases">
        <title>Draft Genome Sequences of Environmental Pseudomonas syringae strains.</title>
        <authorList>
            <person name="Baltrus D.A."/>
            <person name="Berge O."/>
            <person name="Morris C."/>
        </authorList>
    </citation>
    <scope>NUCLEOTIDE SEQUENCE [LARGE SCALE GENOMIC DNA]</scope>
    <source>
        <strain evidence="11 12">GAW0119</strain>
    </source>
</reference>
<dbReference type="OrthoDB" id="9810134at2"/>
<evidence type="ECO:0000256" key="1">
    <source>
        <dbReference type="ARBA" id="ARBA00004651"/>
    </source>
</evidence>
<dbReference type="EMBL" id="JPQU01000011">
    <property type="protein sequence ID" value="KFE58033.1"/>
    <property type="molecule type" value="Genomic_DNA"/>
</dbReference>
<feature type="transmembrane region" description="Helical" evidence="8">
    <location>
        <begin position="166"/>
        <end position="187"/>
    </location>
</feature>
<comment type="subcellular location">
    <subcellularLocation>
        <location evidence="1">Cell membrane</location>
        <topology evidence="1">Multi-pass membrane protein</topology>
    </subcellularLocation>
</comment>
<dbReference type="InterPro" id="IPR027417">
    <property type="entry name" value="P-loop_NTPase"/>
</dbReference>
<dbReference type="InterPro" id="IPR003439">
    <property type="entry name" value="ABC_transporter-like_ATP-bd"/>
</dbReference>
<dbReference type="AlphaFoldDB" id="A0A085VRH0"/>
<evidence type="ECO:0000256" key="8">
    <source>
        <dbReference type="SAM" id="Phobius"/>
    </source>
</evidence>
<evidence type="ECO:0000313" key="12">
    <source>
        <dbReference type="Proteomes" id="UP000028631"/>
    </source>
</evidence>
<dbReference type="InterPro" id="IPR011527">
    <property type="entry name" value="ABC1_TM_dom"/>
</dbReference>
<dbReference type="CDD" id="cd03223">
    <property type="entry name" value="ABCD_peroxisomal_ALDP"/>
    <property type="match status" value="1"/>
</dbReference>
<dbReference type="InterPro" id="IPR050835">
    <property type="entry name" value="ABC_transporter_sub-D"/>
</dbReference>
<evidence type="ECO:0000256" key="5">
    <source>
        <dbReference type="ARBA" id="ARBA00022840"/>
    </source>
</evidence>
<keyword evidence="5 11" id="KW-0067">ATP-binding</keyword>
<feature type="transmembrane region" description="Helical" evidence="8">
    <location>
        <begin position="278"/>
        <end position="302"/>
    </location>
</feature>
<feature type="transmembrane region" description="Helical" evidence="8">
    <location>
        <begin position="82"/>
        <end position="102"/>
    </location>
</feature>
<keyword evidence="7 8" id="KW-0472">Membrane</keyword>
<evidence type="ECO:0000256" key="6">
    <source>
        <dbReference type="ARBA" id="ARBA00022989"/>
    </source>
</evidence>
<evidence type="ECO:0000256" key="4">
    <source>
        <dbReference type="ARBA" id="ARBA00022741"/>
    </source>
</evidence>
<evidence type="ECO:0000259" key="9">
    <source>
        <dbReference type="PROSITE" id="PS50893"/>
    </source>
</evidence>
<proteinExistence type="predicted"/>
<evidence type="ECO:0000256" key="2">
    <source>
        <dbReference type="ARBA" id="ARBA00022448"/>
    </source>
</evidence>
<dbReference type="GO" id="GO:0140359">
    <property type="term" value="F:ABC-type transporter activity"/>
    <property type="evidence" value="ECO:0007669"/>
    <property type="project" value="InterPro"/>
</dbReference>
<evidence type="ECO:0000256" key="3">
    <source>
        <dbReference type="ARBA" id="ARBA00022692"/>
    </source>
</evidence>
<sequence length="578" mass="65666">MKRNAEYSPVNDSVQEKFFSRVWKLITPYWRSEEKGLAWILLIAVIVLSLFSVGISVVLNSWYRDFYNALEKKDLAAFTQSILYFCGIATVGILGAVYRLYLTQMLTIRWRRWLTEQHFSKWLAHKNYYQLEQGGYTDNPDQRLSEDLNQFTSSTLSLGLGLMKTVVSLVSFSIILWGVSGSIELFGITIPGYMFWAAFLYAVVGSWLTHVIGRRLIPLSNQQERFEADLRFSLVRVRENAESIALSNGEPNENQRLSSRFGKVWSNYWSMMGVQKRLTFFTAGYSQIAIIFAFVVAAPRYFAGKIELGELMQINSAFGSVQENFSWFIDAYATLASWRATCDRLLSFRQAMDQNEAHVSAIDVQHSGSSLSIQGLALQQGASRQLLNDASLKVAPGDQVMLSGRSGSGKSTLLRALGGLWRDGEGHIRLPDEPYLFLPQKPYLPIGTLREALSYPQAVEIYPAERFAEVLETCRLSHLTSRLDESNHWQRLLSPGEQQRAAFARALLYQPRWLYMDEATSAMDEEDEALLYQAVIDELPDVTLISIGHRSSLKRFHRRLLRIDGGQLLELPHSQAVL</sequence>
<dbReference type="PROSITE" id="PS00211">
    <property type="entry name" value="ABC_TRANSPORTER_1"/>
    <property type="match status" value="1"/>
</dbReference>
<dbReference type="GO" id="GO:0005886">
    <property type="term" value="C:plasma membrane"/>
    <property type="evidence" value="ECO:0007669"/>
    <property type="project" value="UniProtKB-SubCell"/>
</dbReference>
<name>A0A085VRH0_PSESX</name>
<feature type="domain" description="ABC transporter" evidence="9">
    <location>
        <begin position="371"/>
        <end position="578"/>
    </location>
</feature>
<dbReference type="InterPro" id="IPR036640">
    <property type="entry name" value="ABC1_TM_sf"/>
</dbReference>
<evidence type="ECO:0000259" key="10">
    <source>
        <dbReference type="PROSITE" id="PS50929"/>
    </source>
</evidence>
<dbReference type="PROSITE" id="PS50929">
    <property type="entry name" value="ABC_TM1F"/>
    <property type="match status" value="1"/>
</dbReference>
<dbReference type="Gene3D" id="3.40.50.300">
    <property type="entry name" value="P-loop containing nucleotide triphosphate hydrolases"/>
    <property type="match status" value="1"/>
</dbReference>
<keyword evidence="12" id="KW-1185">Reference proteome</keyword>
<dbReference type="RefSeq" id="WP_032624878.1">
    <property type="nucleotide sequence ID" value="NZ_JPQU01000011.1"/>
</dbReference>
<dbReference type="Pfam" id="PF06472">
    <property type="entry name" value="ABC_membrane_2"/>
    <property type="match status" value="1"/>
</dbReference>
<dbReference type="Gene3D" id="1.20.1560.10">
    <property type="entry name" value="ABC transporter type 1, transmembrane domain"/>
    <property type="match status" value="1"/>
</dbReference>
<dbReference type="PROSITE" id="PS50893">
    <property type="entry name" value="ABC_TRANSPORTER_2"/>
    <property type="match status" value="1"/>
</dbReference>
<feature type="domain" description="ABC transmembrane type-1" evidence="10">
    <location>
        <begin position="43"/>
        <end position="337"/>
    </location>
</feature>
<gene>
    <name evidence="11" type="ORF">IV01_00195</name>
</gene>
<keyword evidence="3 8" id="KW-0812">Transmembrane</keyword>
<feature type="transmembrane region" description="Helical" evidence="8">
    <location>
        <begin position="193"/>
        <end position="213"/>
    </location>
</feature>
<dbReference type="PANTHER" id="PTHR11384">
    <property type="entry name" value="ATP-BINDING CASSETTE, SUB-FAMILY D MEMBER"/>
    <property type="match status" value="1"/>
</dbReference>
<dbReference type="PANTHER" id="PTHR11384:SF59">
    <property type="entry name" value="LYSOSOMAL COBALAMIN TRANSPORTER ABCD4"/>
    <property type="match status" value="1"/>
</dbReference>
<dbReference type="SUPFAM" id="SSF90123">
    <property type="entry name" value="ABC transporter transmembrane region"/>
    <property type="match status" value="1"/>
</dbReference>
<protein>
    <submittedName>
        <fullName evidence="11">ABC transporter ATP-binding protein</fullName>
    </submittedName>
</protein>
<dbReference type="InterPro" id="IPR003593">
    <property type="entry name" value="AAA+_ATPase"/>
</dbReference>
<dbReference type="PATRIC" id="fig|317.175.peg.45"/>
<dbReference type="Proteomes" id="UP000028631">
    <property type="component" value="Unassembled WGS sequence"/>
</dbReference>
<organism evidence="11 12">
    <name type="scientific">Pseudomonas syringae</name>
    <dbReference type="NCBI Taxonomy" id="317"/>
    <lineage>
        <taxon>Bacteria</taxon>
        <taxon>Pseudomonadati</taxon>
        <taxon>Pseudomonadota</taxon>
        <taxon>Gammaproteobacteria</taxon>
        <taxon>Pseudomonadales</taxon>
        <taxon>Pseudomonadaceae</taxon>
        <taxon>Pseudomonas</taxon>
    </lineage>
</organism>
<feature type="transmembrane region" description="Helical" evidence="8">
    <location>
        <begin position="37"/>
        <end position="62"/>
    </location>
</feature>
<dbReference type="SMART" id="SM00382">
    <property type="entry name" value="AAA"/>
    <property type="match status" value="1"/>
</dbReference>
<keyword evidence="4" id="KW-0547">Nucleotide-binding</keyword>
<accession>A0A085VRH0</accession>